<organism evidence="1 2">
    <name type="scientific">Cytobacillus gottheilii</name>
    <dbReference type="NCBI Taxonomy" id="859144"/>
    <lineage>
        <taxon>Bacteria</taxon>
        <taxon>Bacillati</taxon>
        <taxon>Bacillota</taxon>
        <taxon>Bacilli</taxon>
        <taxon>Bacillales</taxon>
        <taxon>Bacillaceae</taxon>
        <taxon>Cytobacillus</taxon>
    </lineage>
</organism>
<reference evidence="1 2" key="1">
    <citation type="submission" date="2021-03" db="EMBL/GenBank/DDBJ databases">
        <title>The first data on the complete genome of the tetrodotoxin-producing bacterium.</title>
        <authorList>
            <person name="Melnikova D.I."/>
            <person name="Nijland R."/>
            <person name="Magarlamov T.Y."/>
        </authorList>
    </citation>
    <scope>NUCLEOTIDE SEQUENCE [LARGE SCALE GENOMIC DNA]</scope>
    <source>
        <strain evidence="1 2">1839</strain>
    </source>
</reference>
<evidence type="ECO:0000313" key="2">
    <source>
        <dbReference type="Proteomes" id="UP000679247"/>
    </source>
</evidence>
<evidence type="ECO:0000313" key="1">
    <source>
        <dbReference type="EMBL" id="QVY60032.1"/>
    </source>
</evidence>
<sequence>MPWSKNDYPDAMKNLDPAVRNKAIEIANALIDEDYEEGRAIPIAIDKAKEWKENRE</sequence>
<proteinExistence type="predicted"/>
<name>A0ABX8F907_9BACI</name>
<dbReference type="RefSeq" id="WP_214474426.1">
    <property type="nucleotide sequence ID" value="NZ_CANKUS010000028.1"/>
</dbReference>
<protein>
    <recommendedName>
        <fullName evidence="3">DUF2188 domain-containing protein</fullName>
    </recommendedName>
</protein>
<dbReference type="EMBL" id="CP071709">
    <property type="protein sequence ID" value="QVY60032.1"/>
    <property type="molecule type" value="Genomic_DNA"/>
</dbReference>
<accession>A0ABX8F907</accession>
<evidence type="ECO:0008006" key="3">
    <source>
        <dbReference type="Google" id="ProtNLM"/>
    </source>
</evidence>
<dbReference type="Proteomes" id="UP000679247">
    <property type="component" value="Chromosome"/>
</dbReference>
<gene>
    <name evidence="1" type="ORF">J1899_13380</name>
</gene>
<keyword evidence="2" id="KW-1185">Reference proteome</keyword>